<dbReference type="RefSeq" id="WP_245860696.1">
    <property type="nucleotide sequence ID" value="NZ_PGFG01000001.1"/>
</dbReference>
<comment type="caution">
    <text evidence="2">The sequence shown here is derived from an EMBL/GenBank/DDBJ whole genome shotgun (WGS) entry which is preliminary data.</text>
</comment>
<keyword evidence="1" id="KW-0732">Signal</keyword>
<accession>A0A2M9CW03</accession>
<gene>
    <name evidence="2" type="ORF">BXY57_1572</name>
</gene>
<dbReference type="EMBL" id="PGFG01000001">
    <property type="protein sequence ID" value="PJJ75978.1"/>
    <property type="molecule type" value="Genomic_DNA"/>
</dbReference>
<evidence type="ECO:0000256" key="1">
    <source>
        <dbReference type="SAM" id="SignalP"/>
    </source>
</evidence>
<feature type="signal peptide" evidence="1">
    <location>
        <begin position="1"/>
        <end position="25"/>
    </location>
</feature>
<sequence length="218" mass="25361">MKYFPVMRRIWLIVCLMLAGLSARAQNLDSLVRQAMTSSHRGPHDTILVAGIVIGHDTLPYIGLPEVVITAEMPKRLRKRLEEWTRLRNAVYVTYPYARAASRILREAEAQLAAMPDKKARKEYIRKKEAELRATFGPQIENLSVYQGRILIKLIYRETGTSCYDIIKEMKGGFSARFWQTIAFFFGSNLKSTYDTQEDRDIEAIVQEIQHNPYYRYY</sequence>
<reference evidence="2 3" key="1">
    <citation type="submission" date="2017-11" db="EMBL/GenBank/DDBJ databases">
        <title>Genomic Encyclopedia of Archaeal and Bacterial Type Strains, Phase II (KMG-II): From Individual Species to Whole Genera.</title>
        <authorList>
            <person name="Goeker M."/>
        </authorList>
    </citation>
    <scope>NUCLEOTIDE SEQUENCE [LARGE SCALE GENOMIC DNA]</scope>
    <source>
        <strain evidence="2 3">DSM 27268</strain>
    </source>
</reference>
<evidence type="ECO:0000313" key="2">
    <source>
        <dbReference type="EMBL" id="PJJ75978.1"/>
    </source>
</evidence>
<dbReference type="Proteomes" id="UP000230000">
    <property type="component" value="Unassembled WGS sequence"/>
</dbReference>
<proteinExistence type="predicted"/>
<organism evidence="2 3">
    <name type="scientific">Thermoflavifilum aggregans</name>
    <dbReference type="NCBI Taxonomy" id="454188"/>
    <lineage>
        <taxon>Bacteria</taxon>
        <taxon>Pseudomonadati</taxon>
        <taxon>Bacteroidota</taxon>
        <taxon>Chitinophagia</taxon>
        <taxon>Chitinophagales</taxon>
        <taxon>Chitinophagaceae</taxon>
        <taxon>Thermoflavifilum</taxon>
    </lineage>
</organism>
<dbReference type="InterPro" id="IPR025636">
    <property type="entry name" value="DUF4294"/>
</dbReference>
<name>A0A2M9CW03_9BACT</name>
<evidence type="ECO:0000313" key="3">
    <source>
        <dbReference type="Proteomes" id="UP000230000"/>
    </source>
</evidence>
<dbReference type="Pfam" id="PF14127">
    <property type="entry name" value="DUF4294"/>
    <property type="match status" value="1"/>
</dbReference>
<dbReference type="AlphaFoldDB" id="A0A2M9CW03"/>
<feature type="chain" id="PRO_5014980632" evidence="1">
    <location>
        <begin position="26"/>
        <end position="218"/>
    </location>
</feature>
<keyword evidence="3" id="KW-1185">Reference proteome</keyword>
<protein>
    <submittedName>
        <fullName evidence="2">Uncharacterized protein DUF4294</fullName>
    </submittedName>
</protein>